<reference evidence="1" key="1">
    <citation type="submission" date="2021-10" db="EMBL/GenBank/DDBJ databases">
        <title>Roseicella aerolatum sp. nov., isolated from aerosols of e-waste dismantling site.</title>
        <authorList>
            <person name="Qin T."/>
        </authorList>
    </citation>
    <scope>NUCLEOTIDE SEQUENCE</scope>
    <source>
        <strain evidence="1">GB24</strain>
    </source>
</reference>
<dbReference type="InterPro" id="IPR009057">
    <property type="entry name" value="Homeodomain-like_sf"/>
</dbReference>
<dbReference type="Proteomes" id="UP001139311">
    <property type="component" value="Unassembled WGS sequence"/>
</dbReference>
<name>A0A9X1LAE9_9PROT</name>
<gene>
    <name evidence="1" type="ORF">LHA35_23700</name>
</gene>
<dbReference type="RefSeq" id="WP_226613150.1">
    <property type="nucleotide sequence ID" value="NZ_JAJAQI010000051.1"/>
</dbReference>
<dbReference type="Gene3D" id="1.10.357.10">
    <property type="entry name" value="Tetracycline Repressor, domain 2"/>
    <property type="match status" value="1"/>
</dbReference>
<dbReference type="AlphaFoldDB" id="A0A9X1LAE9"/>
<comment type="caution">
    <text evidence="1">The sequence shown here is derived from an EMBL/GenBank/DDBJ whole genome shotgun (WGS) entry which is preliminary data.</text>
</comment>
<sequence>MAELGMDGSAARRARILAAALAEAEAVGWHDLRLRHVAERLELPLSAVQAEFRDADAIADALFQQALQAMLAAGAPPGFAARPPSARTAAVLLRWFDALAPHRALAGEMIREKLWPSHPHHWVPMVFSLSRLIHWVREAALLDAGGLRRQAEEVGLTLVFLRSLPDWLSARGADRAWLRAGLARRLRWLDRLA</sequence>
<dbReference type="SUPFAM" id="SSF46689">
    <property type="entry name" value="Homeodomain-like"/>
    <property type="match status" value="1"/>
</dbReference>
<evidence type="ECO:0008006" key="3">
    <source>
        <dbReference type="Google" id="ProtNLM"/>
    </source>
</evidence>
<protein>
    <recommendedName>
        <fullName evidence="3">TetR family transcriptional regulator</fullName>
    </recommendedName>
</protein>
<dbReference type="EMBL" id="JAJAQI010000051">
    <property type="protein sequence ID" value="MCB4824739.1"/>
    <property type="molecule type" value="Genomic_DNA"/>
</dbReference>
<accession>A0A9X1LAE9</accession>
<evidence type="ECO:0000313" key="1">
    <source>
        <dbReference type="EMBL" id="MCB4824739.1"/>
    </source>
</evidence>
<proteinExistence type="predicted"/>
<organism evidence="1 2">
    <name type="scientific">Roseicella aerolata</name>
    <dbReference type="NCBI Taxonomy" id="2883479"/>
    <lineage>
        <taxon>Bacteria</taxon>
        <taxon>Pseudomonadati</taxon>
        <taxon>Pseudomonadota</taxon>
        <taxon>Alphaproteobacteria</taxon>
        <taxon>Acetobacterales</taxon>
        <taxon>Roseomonadaceae</taxon>
        <taxon>Roseicella</taxon>
    </lineage>
</organism>
<evidence type="ECO:0000313" key="2">
    <source>
        <dbReference type="Proteomes" id="UP001139311"/>
    </source>
</evidence>
<keyword evidence="2" id="KW-1185">Reference proteome</keyword>